<gene>
    <name evidence="13" type="ORF">I5V48_09485</name>
</gene>
<dbReference type="AlphaFoldDB" id="A0A0Z8F5H9"/>
<evidence type="ECO:0000256" key="3">
    <source>
        <dbReference type="ARBA" id="ARBA00016236"/>
    </source>
</evidence>
<keyword evidence="7" id="KW-0573">Peptidoglycan synthesis</keyword>
<dbReference type="InterPro" id="IPR003447">
    <property type="entry name" value="FEMABX"/>
</dbReference>
<evidence type="ECO:0000313" key="13">
    <source>
        <dbReference type="EMBL" id="QPO26191.1"/>
    </source>
</evidence>
<evidence type="ECO:0000313" key="14">
    <source>
        <dbReference type="Proteomes" id="UP000594569"/>
    </source>
</evidence>
<evidence type="ECO:0000256" key="1">
    <source>
        <dbReference type="ARBA" id="ARBA00009943"/>
    </source>
</evidence>
<dbReference type="GO" id="GO:0009252">
    <property type="term" value="P:peptidoglycan biosynthetic process"/>
    <property type="evidence" value="ECO:0007669"/>
    <property type="project" value="UniProtKB-KW"/>
</dbReference>
<dbReference type="GO" id="GO:0008360">
    <property type="term" value="P:regulation of cell shape"/>
    <property type="evidence" value="ECO:0007669"/>
    <property type="project" value="UniProtKB-KW"/>
</dbReference>
<dbReference type="Proteomes" id="UP000594569">
    <property type="component" value="Chromosome"/>
</dbReference>
<evidence type="ECO:0000256" key="8">
    <source>
        <dbReference type="ARBA" id="ARBA00023315"/>
    </source>
</evidence>
<keyword evidence="4" id="KW-0963">Cytoplasm</keyword>
<evidence type="ECO:0000256" key="7">
    <source>
        <dbReference type="ARBA" id="ARBA00022984"/>
    </source>
</evidence>
<keyword evidence="6" id="KW-0133">Cell shape</keyword>
<dbReference type="PROSITE" id="PS51191">
    <property type="entry name" value="FEMABX"/>
    <property type="match status" value="1"/>
</dbReference>
<dbReference type="GO" id="GO:0016755">
    <property type="term" value="F:aminoacyltransferase activity"/>
    <property type="evidence" value="ECO:0007669"/>
    <property type="project" value="InterPro"/>
</dbReference>
<dbReference type="GO" id="GO:0000166">
    <property type="term" value="F:nucleotide binding"/>
    <property type="evidence" value="ECO:0007669"/>
    <property type="project" value="InterPro"/>
</dbReference>
<dbReference type="Pfam" id="PF02388">
    <property type="entry name" value="FemAB"/>
    <property type="match status" value="1"/>
</dbReference>
<keyword evidence="5 13" id="KW-0808">Transferase</keyword>
<keyword evidence="9" id="KW-0961">Cell wall biogenesis/degradation</keyword>
<organism evidence="13 14">
    <name type="scientific">Streptococcus suis</name>
    <dbReference type="NCBI Taxonomy" id="1307"/>
    <lineage>
        <taxon>Bacteria</taxon>
        <taxon>Bacillati</taxon>
        <taxon>Bacillota</taxon>
        <taxon>Bacilli</taxon>
        <taxon>Lactobacillales</taxon>
        <taxon>Streptococcaceae</taxon>
        <taxon>Streptococcus</taxon>
    </lineage>
</organism>
<reference evidence="13 14" key="1">
    <citation type="submission" date="2020-12" db="EMBL/GenBank/DDBJ databases">
        <title>Nonconservative transfer and diversity of a new family of integrative and conjugative elements associated with antibiotic resistance in zoonotic pathogen Streptococcus suis.</title>
        <authorList>
            <person name="Huang J."/>
        </authorList>
    </citation>
    <scope>NUCLEOTIDE SEQUENCE [LARGE SCALE GENOMIC DNA]</scope>
    <source>
        <strain evidence="13 14">YZDH1</strain>
    </source>
</reference>
<dbReference type="PANTHER" id="PTHR36174">
    <property type="entry name" value="LIPID II:GLYCINE GLYCYLTRANSFERASE"/>
    <property type="match status" value="1"/>
</dbReference>
<accession>A0A0Z8F5H9</accession>
<evidence type="ECO:0000256" key="4">
    <source>
        <dbReference type="ARBA" id="ARBA00022490"/>
    </source>
</evidence>
<name>A0A0Z8F5H9_STRSU</name>
<protein>
    <recommendedName>
        <fullName evidence="3">Aminoacyltransferase FemA</fullName>
        <ecNumber evidence="2">2.3.2.17</ecNumber>
    </recommendedName>
    <alternativeName>
        <fullName evidence="11">Factor essential for expression of methicillin resistance A</fullName>
    </alternativeName>
    <alternativeName>
        <fullName evidence="10">N-acetylmuramoyl-L-alanyl-D-glutamyl-L-lysyl-(N6-glycyl)-D-alanyl-D-alanine-diphosphoundecaprenyl-N-acetylglucosamine:glycine glycyltransferase</fullName>
    </alternativeName>
</protein>
<dbReference type="EC" id="2.3.2.17" evidence="2"/>
<comment type="catalytic activity">
    <reaction evidence="12">
        <text>beta-D-GlcNAc-(1-&gt;4)-Mur2Ac(oyl-L-Ala-D-isoglutaminyl-L-Lys-(N(6)-Gly)-D-Ala-D-Ala)-di-trans,octa-cis-undecaprenyl diphosphate + 2 glycyl-tRNA(Gly) = MurNAc-L-Ala-D-isoglutaminyl-L-Lys-(N(6)-tri-Gly)-D-Ala-D-Ala-diphospho-di-trans,octa-cis-undecaprenyl-GlcNAc + 2 tRNA(Gly) + 2 H(+)</text>
        <dbReference type="Rhea" id="RHEA:30439"/>
        <dbReference type="Rhea" id="RHEA-COMP:9664"/>
        <dbReference type="Rhea" id="RHEA-COMP:9683"/>
        <dbReference type="ChEBI" id="CHEBI:15378"/>
        <dbReference type="ChEBI" id="CHEBI:62234"/>
        <dbReference type="ChEBI" id="CHEBI:62235"/>
        <dbReference type="ChEBI" id="CHEBI:78442"/>
        <dbReference type="ChEBI" id="CHEBI:78522"/>
        <dbReference type="EC" id="2.3.2.17"/>
    </reaction>
</comment>
<sequence>MTFCQITKEEFLKHCEQVNEKSFFQSIEMAGLLSKRGYDVRYAGFKNSQSEIVISTLLFCKKMAGGLYMELNSGPLVTDDAYLEEFYQSLKNYAKREGVLELVVKPSQVYQLFDSVGNPISEADTQLIEKMMQVGFKHDGLQTGYPNGEPVWHYVKDLEGITEDTLVSSFSKKGKVLSKKANSFGLKITRLTKDELPRFKAITETTSNRRDYTDKPLEYYQDLFDTFSDGADFLIASLNLTTYLDLLHSQEDKLKKIAENLVQDLSINPKSRKKGNELREIESQIESFEQRKQNAEHWINKYGTSDIDIAASLFIYTKQELVYLFSGSLEEFSSFYAPIVLQEFAMKKAIKKSIKFYNFLGITGLFDGSDGVLRFKQNFNGYILRKAGTFRYYPHPIKHKIIQIIKKIVK</sequence>
<comment type="similarity">
    <text evidence="1">Belongs to the FemABX family.</text>
</comment>
<dbReference type="Gene3D" id="1.20.58.90">
    <property type="match status" value="1"/>
</dbReference>
<evidence type="ECO:0000256" key="2">
    <source>
        <dbReference type="ARBA" id="ARBA00012466"/>
    </source>
</evidence>
<evidence type="ECO:0000256" key="9">
    <source>
        <dbReference type="ARBA" id="ARBA00023316"/>
    </source>
</evidence>
<dbReference type="SUPFAM" id="SSF46589">
    <property type="entry name" value="tRNA-binding arm"/>
    <property type="match status" value="1"/>
</dbReference>
<dbReference type="InterPro" id="IPR050644">
    <property type="entry name" value="PG_Glycine_Bridge_Synth"/>
</dbReference>
<proteinExistence type="inferred from homology"/>
<evidence type="ECO:0000256" key="12">
    <source>
        <dbReference type="ARBA" id="ARBA00047483"/>
    </source>
</evidence>
<keyword evidence="8 13" id="KW-0012">Acyltransferase</keyword>
<dbReference type="Gene3D" id="3.40.630.30">
    <property type="match status" value="2"/>
</dbReference>
<evidence type="ECO:0000256" key="6">
    <source>
        <dbReference type="ARBA" id="ARBA00022960"/>
    </source>
</evidence>
<dbReference type="EMBL" id="CP065430">
    <property type="protein sequence ID" value="QPO26191.1"/>
    <property type="molecule type" value="Genomic_DNA"/>
</dbReference>
<evidence type="ECO:0000256" key="5">
    <source>
        <dbReference type="ARBA" id="ARBA00022679"/>
    </source>
</evidence>
<dbReference type="GO" id="GO:0071555">
    <property type="term" value="P:cell wall organization"/>
    <property type="evidence" value="ECO:0007669"/>
    <property type="project" value="UniProtKB-KW"/>
</dbReference>
<evidence type="ECO:0000256" key="11">
    <source>
        <dbReference type="ARBA" id="ARBA00032233"/>
    </source>
</evidence>
<dbReference type="PANTHER" id="PTHR36174:SF2">
    <property type="entry name" value="AMINOACYLTRANSFERASE FEMA"/>
    <property type="match status" value="1"/>
</dbReference>
<evidence type="ECO:0000256" key="10">
    <source>
        <dbReference type="ARBA" id="ARBA00030706"/>
    </source>
</evidence>
<dbReference type="InterPro" id="IPR010978">
    <property type="entry name" value="tRNA-bd_arm"/>
</dbReference>
<dbReference type="InterPro" id="IPR016181">
    <property type="entry name" value="Acyl_CoA_acyltransferase"/>
</dbReference>
<dbReference type="RefSeq" id="WP_043025210.1">
    <property type="nucleotide sequence ID" value="NZ_CEDT01000065.1"/>
</dbReference>
<dbReference type="SUPFAM" id="SSF55729">
    <property type="entry name" value="Acyl-CoA N-acyltransferases (Nat)"/>
    <property type="match status" value="2"/>
</dbReference>